<keyword evidence="6 14" id="KW-0732">Signal</keyword>
<dbReference type="EMBL" id="JAULSU010000004">
    <property type="protein sequence ID" value="KAK0620738.1"/>
    <property type="molecule type" value="Genomic_DNA"/>
</dbReference>
<dbReference type="Pfam" id="PF04389">
    <property type="entry name" value="Peptidase_M28"/>
    <property type="match status" value="1"/>
</dbReference>
<gene>
    <name evidence="16" type="ORF">B0T14DRAFT_481779</name>
</gene>
<keyword evidence="8 14" id="KW-0862">Zinc</keyword>
<name>A0AA40C154_9PEZI</name>
<evidence type="ECO:0000256" key="1">
    <source>
        <dbReference type="ARBA" id="ARBA00001947"/>
    </source>
</evidence>
<dbReference type="Gene3D" id="3.40.630.10">
    <property type="entry name" value="Zn peptidases"/>
    <property type="match status" value="1"/>
</dbReference>
<sequence>MRSFALFSLGISSACLVKAAPSAPGAGLSLIKSSPTDPGTWVTEEQKITEYHAKDIHFVDITKITDPEVLAYYSLPDEEGIPALVPRAVTYPSNISHRAEAEPLIAQLSTANLQSWAKTLTDFQTRHYRTDTGLEAANWLLILAKSLAAPNPAITVSSFPHSFEQPSIIVRIPGSVSSSLVIFGAHFDSINDRTSDLNARAPGAVDNASGTVVLLETLRVIASSGFAPQSTLEFQFYAGEEGGMLGSQDIFAKYKAESKNVLAMVNTDMAGYSPSGKISIWTDYVDEPLTRYVRTVAEGYTGETTEDTCGTRRCSDHNSAMSNGFPAAYVCDEKRRTAFKVHNENDSYDKLQWDTVLRHTKFLTAFAVEASYLSG</sequence>
<dbReference type="GO" id="GO:0004177">
    <property type="term" value="F:aminopeptidase activity"/>
    <property type="evidence" value="ECO:0007669"/>
    <property type="project" value="UniProtKB-KW"/>
</dbReference>
<evidence type="ECO:0000259" key="15">
    <source>
        <dbReference type="Pfam" id="PF04389"/>
    </source>
</evidence>
<evidence type="ECO:0000256" key="4">
    <source>
        <dbReference type="ARBA" id="ARBA00022670"/>
    </source>
</evidence>
<comment type="cofactor">
    <cofactor evidence="1">
        <name>Zn(2+)</name>
        <dbReference type="ChEBI" id="CHEBI:29105"/>
    </cofactor>
</comment>
<keyword evidence="10" id="KW-1015">Disulfide bond</keyword>
<evidence type="ECO:0000256" key="12">
    <source>
        <dbReference type="ARBA" id="ARBA00043843"/>
    </source>
</evidence>
<comment type="caution">
    <text evidence="16">The sequence shown here is derived from an EMBL/GenBank/DDBJ whole genome shotgun (WGS) entry which is preliminary data.</text>
</comment>
<dbReference type="PANTHER" id="PTHR12147:SF56">
    <property type="entry name" value="AMINOPEPTIDASE YDR415C-RELATED"/>
    <property type="match status" value="1"/>
</dbReference>
<evidence type="ECO:0000256" key="5">
    <source>
        <dbReference type="ARBA" id="ARBA00022723"/>
    </source>
</evidence>
<dbReference type="PANTHER" id="PTHR12147">
    <property type="entry name" value="METALLOPEPTIDASE M28 FAMILY MEMBER"/>
    <property type="match status" value="1"/>
</dbReference>
<dbReference type="GO" id="GO:0006508">
    <property type="term" value="P:proteolysis"/>
    <property type="evidence" value="ECO:0007669"/>
    <property type="project" value="UniProtKB-KW"/>
</dbReference>
<keyword evidence="11" id="KW-0325">Glycoprotein</keyword>
<evidence type="ECO:0000256" key="11">
    <source>
        <dbReference type="ARBA" id="ARBA00023180"/>
    </source>
</evidence>
<reference evidence="16" key="1">
    <citation type="submission" date="2023-06" db="EMBL/GenBank/DDBJ databases">
        <title>Genome-scale phylogeny and comparative genomics of the fungal order Sordariales.</title>
        <authorList>
            <consortium name="Lawrence Berkeley National Laboratory"/>
            <person name="Hensen N."/>
            <person name="Bonometti L."/>
            <person name="Westerberg I."/>
            <person name="Brannstrom I.O."/>
            <person name="Guillou S."/>
            <person name="Cros-Aarteil S."/>
            <person name="Calhoun S."/>
            <person name="Haridas S."/>
            <person name="Kuo A."/>
            <person name="Mondo S."/>
            <person name="Pangilinan J."/>
            <person name="Riley R."/>
            <person name="Labutti K."/>
            <person name="Andreopoulos B."/>
            <person name="Lipzen A."/>
            <person name="Chen C."/>
            <person name="Yanf M."/>
            <person name="Daum C."/>
            <person name="Ng V."/>
            <person name="Clum A."/>
            <person name="Steindorff A."/>
            <person name="Ohm R."/>
            <person name="Martin F."/>
            <person name="Silar P."/>
            <person name="Natvig D."/>
            <person name="Lalanne C."/>
            <person name="Gautier V."/>
            <person name="Ament-Velasquez S.L."/>
            <person name="Kruys A."/>
            <person name="Hutchinson M.I."/>
            <person name="Powell A.J."/>
            <person name="Barry K."/>
            <person name="Miller A.N."/>
            <person name="Grigoriev I.V."/>
            <person name="Debuchy R."/>
            <person name="Gladieux P."/>
            <person name="Thoren M.H."/>
            <person name="Johannesson H."/>
        </authorList>
    </citation>
    <scope>NUCLEOTIDE SEQUENCE</scope>
    <source>
        <strain evidence="16">CBS 606.72</strain>
    </source>
</reference>
<feature type="chain" id="PRO_5041482643" description="Peptide hydrolase" evidence="14">
    <location>
        <begin position="20"/>
        <end position="375"/>
    </location>
</feature>
<keyword evidence="4 14" id="KW-0645">Protease</keyword>
<dbReference type="InterPro" id="IPR007484">
    <property type="entry name" value="Peptidase_M28"/>
</dbReference>
<feature type="signal peptide" evidence="14">
    <location>
        <begin position="1"/>
        <end position="19"/>
    </location>
</feature>
<dbReference type="AlphaFoldDB" id="A0AA40C154"/>
<dbReference type="InterPro" id="IPR045175">
    <property type="entry name" value="M28_fam"/>
</dbReference>
<evidence type="ECO:0000256" key="13">
    <source>
        <dbReference type="ARBA" id="ARBA00043962"/>
    </source>
</evidence>
<evidence type="ECO:0000256" key="2">
    <source>
        <dbReference type="ARBA" id="ARBA00011245"/>
    </source>
</evidence>
<keyword evidence="3" id="KW-0031">Aminopeptidase</keyword>
<accession>A0AA40C154</accession>
<evidence type="ECO:0000256" key="8">
    <source>
        <dbReference type="ARBA" id="ARBA00022833"/>
    </source>
</evidence>
<evidence type="ECO:0000256" key="7">
    <source>
        <dbReference type="ARBA" id="ARBA00022801"/>
    </source>
</evidence>
<evidence type="ECO:0000256" key="3">
    <source>
        <dbReference type="ARBA" id="ARBA00022438"/>
    </source>
</evidence>
<dbReference type="PROSITE" id="PS51257">
    <property type="entry name" value="PROKAR_LIPOPROTEIN"/>
    <property type="match status" value="1"/>
</dbReference>
<keyword evidence="9" id="KW-0865">Zymogen</keyword>
<comment type="similarity">
    <text evidence="13">Belongs to the peptidase M28 family. M28E subfamily.</text>
</comment>
<dbReference type="SUPFAM" id="SSF53187">
    <property type="entry name" value="Zn-dependent exopeptidases"/>
    <property type="match status" value="1"/>
</dbReference>
<evidence type="ECO:0000256" key="6">
    <source>
        <dbReference type="ARBA" id="ARBA00022729"/>
    </source>
</evidence>
<protein>
    <recommendedName>
        <fullName evidence="14">Peptide hydrolase</fullName>
        <ecNumber evidence="14">3.4.-.-</ecNumber>
    </recommendedName>
</protein>
<evidence type="ECO:0000313" key="17">
    <source>
        <dbReference type="Proteomes" id="UP001175000"/>
    </source>
</evidence>
<keyword evidence="17" id="KW-1185">Reference proteome</keyword>
<comment type="subunit">
    <text evidence="2">Monomer.</text>
</comment>
<evidence type="ECO:0000313" key="16">
    <source>
        <dbReference type="EMBL" id="KAK0620738.1"/>
    </source>
</evidence>
<dbReference type="GO" id="GO:0008235">
    <property type="term" value="F:metalloexopeptidase activity"/>
    <property type="evidence" value="ECO:0007669"/>
    <property type="project" value="InterPro"/>
</dbReference>
<proteinExistence type="inferred from homology"/>
<feature type="domain" description="Peptidase M28" evidence="15">
    <location>
        <begin position="168"/>
        <end position="365"/>
    </location>
</feature>
<organism evidence="16 17">
    <name type="scientific">Immersiella caudata</name>
    <dbReference type="NCBI Taxonomy" id="314043"/>
    <lineage>
        <taxon>Eukaryota</taxon>
        <taxon>Fungi</taxon>
        <taxon>Dikarya</taxon>
        <taxon>Ascomycota</taxon>
        <taxon>Pezizomycotina</taxon>
        <taxon>Sordariomycetes</taxon>
        <taxon>Sordariomycetidae</taxon>
        <taxon>Sordariales</taxon>
        <taxon>Lasiosphaeriaceae</taxon>
        <taxon>Immersiella</taxon>
    </lineage>
</organism>
<evidence type="ECO:0000256" key="9">
    <source>
        <dbReference type="ARBA" id="ARBA00023145"/>
    </source>
</evidence>
<evidence type="ECO:0000256" key="10">
    <source>
        <dbReference type="ARBA" id="ARBA00023157"/>
    </source>
</evidence>
<dbReference type="EC" id="3.4.-.-" evidence="14"/>
<dbReference type="Proteomes" id="UP001175000">
    <property type="component" value="Unassembled WGS sequence"/>
</dbReference>
<evidence type="ECO:0000256" key="14">
    <source>
        <dbReference type="RuleBase" id="RU361240"/>
    </source>
</evidence>
<keyword evidence="7 14" id="KW-0378">Hydrolase</keyword>
<dbReference type="GO" id="GO:0046872">
    <property type="term" value="F:metal ion binding"/>
    <property type="evidence" value="ECO:0007669"/>
    <property type="project" value="UniProtKB-KW"/>
</dbReference>
<keyword evidence="5 14" id="KW-0479">Metal-binding</keyword>
<comment type="function">
    <text evidence="12">Extracellular aminopeptidase that allows assimilation of proteinaceous substrates.</text>
</comment>